<evidence type="ECO:0000313" key="3">
    <source>
        <dbReference type="Proteomes" id="UP001374535"/>
    </source>
</evidence>
<keyword evidence="3" id="KW-1185">Reference proteome</keyword>
<evidence type="ECO:0000313" key="2">
    <source>
        <dbReference type="EMBL" id="WVZ24652.1"/>
    </source>
</evidence>
<accession>A0AAQ3PCZ6</accession>
<proteinExistence type="predicted"/>
<evidence type="ECO:0000256" key="1">
    <source>
        <dbReference type="SAM" id="MobiDB-lite"/>
    </source>
</evidence>
<name>A0AAQ3PCZ6_VIGMU</name>
<reference evidence="2 3" key="1">
    <citation type="journal article" date="2023" name="Life. Sci Alliance">
        <title>Evolutionary insights into 3D genome organization and epigenetic landscape of Vigna mungo.</title>
        <authorList>
            <person name="Junaid A."/>
            <person name="Singh B."/>
            <person name="Bhatia S."/>
        </authorList>
    </citation>
    <scope>NUCLEOTIDE SEQUENCE [LARGE SCALE GENOMIC DNA]</scope>
    <source>
        <strain evidence="2">Urdbean</strain>
    </source>
</reference>
<protein>
    <recommendedName>
        <fullName evidence="4">Retrotransposon gag domain-containing protein</fullName>
    </recommendedName>
</protein>
<dbReference type="Proteomes" id="UP001374535">
    <property type="component" value="Chromosome 1"/>
</dbReference>
<dbReference type="AlphaFoldDB" id="A0AAQ3PCZ6"/>
<organism evidence="2 3">
    <name type="scientific">Vigna mungo</name>
    <name type="common">Black gram</name>
    <name type="synonym">Phaseolus mungo</name>
    <dbReference type="NCBI Taxonomy" id="3915"/>
    <lineage>
        <taxon>Eukaryota</taxon>
        <taxon>Viridiplantae</taxon>
        <taxon>Streptophyta</taxon>
        <taxon>Embryophyta</taxon>
        <taxon>Tracheophyta</taxon>
        <taxon>Spermatophyta</taxon>
        <taxon>Magnoliopsida</taxon>
        <taxon>eudicotyledons</taxon>
        <taxon>Gunneridae</taxon>
        <taxon>Pentapetalae</taxon>
        <taxon>rosids</taxon>
        <taxon>fabids</taxon>
        <taxon>Fabales</taxon>
        <taxon>Fabaceae</taxon>
        <taxon>Papilionoideae</taxon>
        <taxon>50 kb inversion clade</taxon>
        <taxon>NPAAA clade</taxon>
        <taxon>indigoferoid/millettioid clade</taxon>
        <taxon>Phaseoleae</taxon>
        <taxon>Vigna</taxon>
    </lineage>
</organism>
<feature type="region of interest" description="Disordered" evidence="1">
    <location>
        <begin position="457"/>
        <end position="479"/>
    </location>
</feature>
<sequence length="651" mass="71076">MTLTKEDNDNLQGLDFHQVRMGLASKWLKATTKLQGLSSLTSGACNNDCGNILPLTVNDEDDGAPMTNREMLTTDCPWRAFRIEKKIAEAIEVGLGVGASMAQVAETMPETVAENGGRRRRWSETMAGDSGRRRWPETVTVAGWQVTVAGGSGQPAGATSTRCETETKDCPLKYKGTGGRTTTGDNKDKVEKDQKTCSDTKLNIVKTPLSTTKTANIGNGKRKGMDAMKCNPAERRELDPMGWIARAETIFQSQGVIEEEKVCRAYISMEGSAGYWVRAWKAKAKNCSWEGLKGAMVGTTVEGMVRQAGGLLEPFGGQKEIKIYDDDVLNASASANTFCCMRSLEAPDWSIIESLILPTPPSRTPPTSSGTSSPKTTWPWMCSATAHSAAANALLSDYDRFKRTTTAGGKLSPNFDYQLFAAVERVVMAHEERGMASPEGDTEAGNDALDATTMEIGSKRKGQRSKFRHRFQKPKSKSEGVAEQAISGIETVKVVDVGTPAKERELLEALKDIGKEGHGQGCPFPTLSTRLFGRGSNVRTQDDKIVWRVSVVERKGVRVAINRALVRLVWFQVDEEKNGMSALGTGRCGLLWWSIDIRGNREDSPYVVVTCPPPKIFAFVSKLGQDNVFRVLLPNPNMSHGLEISASRKDE</sequence>
<feature type="compositionally biased region" description="Basic residues" evidence="1">
    <location>
        <begin position="459"/>
        <end position="475"/>
    </location>
</feature>
<dbReference type="EMBL" id="CP144700">
    <property type="protein sequence ID" value="WVZ24652.1"/>
    <property type="molecule type" value="Genomic_DNA"/>
</dbReference>
<gene>
    <name evidence="2" type="ORF">V8G54_003196</name>
</gene>
<evidence type="ECO:0008006" key="4">
    <source>
        <dbReference type="Google" id="ProtNLM"/>
    </source>
</evidence>